<feature type="domain" description="SPOR" evidence="2">
    <location>
        <begin position="84"/>
        <end position="150"/>
    </location>
</feature>
<evidence type="ECO:0000313" key="4">
    <source>
        <dbReference type="Proteomes" id="UP000254263"/>
    </source>
</evidence>
<accession>A0A379DIA1</accession>
<dbReference type="InterPro" id="IPR036680">
    <property type="entry name" value="SPOR-like_sf"/>
</dbReference>
<feature type="signal peptide" evidence="1">
    <location>
        <begin position="1"/>
        <end position="23"/>
    </location>
</feature>
<dbReference type="Gene3D" id="3.30.70.1070">
    <property type="entry name" value="Sporulation related repeat"/>
    <property type="match status" value="1"/>
</dbReference>
<dbReference type="RefSeq" id="WP_018360287.1">
    <property type="nucleotide sequence ID" value="NZ_JRFB01000003.1"/>
</dbReference>
<dbReference type="InterPro" id="IPR007730">
    <property type="entry name" value="SPOR-like_dom"/>
</dbReference>
<dbReference type="Proteomes" id="UP000254263">
    <property type="component" value="Unassembled WGS sequence"/>
</dbReference>
<feature type="chain" id="PRO_5016888272" evidence="1">
    <location>
        <begin position="24"/>
        <end position="179"/>
    </location>
</feature>
<name>A0A379DIA1_9PORP</name>
<protein>
    <submittedName>
        <fullName evidence="3">Sporulation related domain</fullName>
    </submittedName>
</protein>
<evidence type="ECO:0000259" key="2">
    <source>
        <dbReference type="Pfam" id="PF05036"/>
    </source>
</evidence>
<proteinExistence type="predicted"/>
<dbReference type="GO" id="GO:0042834">
    <property type="term" value="F:peptidoglycan binding"/>
    <property type="evidence" value="ECO:0007669"/>
    <property type="project" value="InterPro"/>
</dbReference>
<gene>
    <name evidence="3" type="ORF">NCTC13100_00823</name>
</gene>
<reference evidence="3 4" key="1">
    <citation type="submission" date="2018-06" db="EMBL/GenBank/DDBJ databases">
        <authorList>
            <consortium name="Pathogen Informatics"/>
            <person name="Doyle S."/>
        </authorList>
    </citation>
    <scope>NUCLEOTIDE SEQUENCE [LARGE SCALE GENOMIC DNA]</scope>
    <source>
        <strain evidence="3 4">NCTC13100</strain>
    </source>
</reference>
<dbReference type="Pfam" id="PF05036">
    <property type="entry name" value="SPOR"/>
    <property type="match status" value="1"/>
</dbReference>
<evidence type="ECO:0000256" key="1">
    <source>
        <dbReference type="SAM" id="SignalP"/>
    </source>
</evidence>
<keyword evidence="1" id="KW-0732">Signal</keyword>
<dbReference type="SUPFAM" id="SSF110997">
    <property type="entry name" value="Sporulation related repeat"/>
    <property type="match status" value="1"/>
</dbReference>
<dbReference type="AlphaFoldDB" id="A0A379DIA1"/>
<sequence length="179" mass="20105">MARKGFSGVFITICISITLSLSAQSNATYQKTVPASIFEALQSISEGEGIITIHQSSEIRNRVGHVLTRNNQILGKEGNMYTVQGFRIQAYTGNTQESKSEAYSRAARIQNAFPEYNCYITFGAPFWRLQVGDFLTQQEAEEVKDLLKNALPGIAKEVYVVREKVRIRNYNPTTEMPNN</sequence>
<dbReference type="EMBL" id="UGTI01000001">
    <property type="protein sequence ID" value="SUB77684.1"/>
    <property type="molecule type" value="Genomic_DNA"/>
</dbReference>
<organism evidence="3 4">
    <name type="scientific">Porphyromonas macacae</name>
    <dbReference type="NCBI Taxonomy" id="28115"/>
    <lineage>
        <taxon>Bacteria</taxon>
        <taxon>Pseudomonadati</taxon>
        <taxon>Bacteroidota</taxon>
        <taxon>Bacteroidia</taxon>
        <taxon>Bacteroidales</taxon>
        <taxon>Porphyromonadaceae</taxon>
        <taxon>Porphyromonas</taxon>
    </lineage>
</organism>
<evidence type="ECO:0000313" key="3">
    <source>
        <dbReference type="EMBL" id="SUB77684.1"/>
    </source>
</evidence>